<dbReference type="Gene3D" id="3.90.190.20">
    <property type="entry name" value="Mur ligase, C-terminal domain"/>
    <property type="match status" value="1"/>
</dbReference>
<evidence type="ECO:0000256" key="18">
    <source>
        <dbReference type="PIRSR" id="PIRSR038895-1"/>
    </source>
</evidence>
<keyword evidence="21" id="KW-1185">Reference proteome</keyword>
<keyword evidence="14" id="KW-0496">Mitochondrion</keyword>
<evidence type="ECO:0000256" key="10">
    <source>
        <dbReference type="ARBA" id="ARBA00022741"/>
    </source>
</evidence>
<keyword evidence="7 17" id="KW-0554">One-carbon metabolism</keyword>
<dbReference type="InterPro" id="IPR018109">
    <property type="entry name" value="Folylpolyglutamate_synth_CS"/>
</dbReference>
<evidence type="ECO:0000256" key="15">
    <source>
        <dbReference type="ARBA" id="ARBA00023136"/>
    </source>
</evidence>
<dbReference type="InterPro" id="IPR001645">
    <property type="entry name" value="Folylpolyglutamate_synth"/>
</dbReference>
<feature type="binding site" evidence="18">
    <location>
        <position position="324"/>
    </location>
    <ligand>
        <name>ATP</name>
        <dbReference type="ChEBI" id="CHEBI:30616"/>
    </ligand>
</feature>
<dbReference type="AlphaFoldDB" id="A0A9P4VT43"/>
<evidence type="ECO:0000256" key="5">
    <source>
        <dbReference type="ARBA" id="ARBA00008276"/>
    </source>
</evidence>
<evidence type="ECO:0000256" key="12">
    <source>
        <dbReference type="ARBA" id="ARBA00022840"/>
    </source>
</evidence>
<feature type="binding site" evidence="19">
    <location>
        <position position="204"/>
    </location>
    <ligand>
        <name>Mg(2+)</name>
        <dbReference type="ChEBI" id="CHEBI:18420"/>
        <label>1</label>
    </ligand>
</feature>
<reference evidence="20" key="1">
    <citation type="journal article" date="2020" name="Stud. Mycol.">
        <title>101 Dothideomycetes genomes: a test case for predicting lifestyles and emergence of pathogens.</title>
        <authorList>
            <person name="Haridas S."/>
            <person name="Albert R."/>
            <person name="Binder M."/>
            <person name="Bloem J."/>
            <person name="Labutti K."/>
            <person name="Salamov A."/>
            <person name="Andreopoulos B."/>
            <person name="Baker S."/>
            <person name="Barry K."/>
            <person name="Bills G."/>
            <person name="Bluhm B."/>
            <person name="Cannon C."/>
            <person name="Castanera R."/>
            <person name="Culley D."/>
            <person name="Daum C."/>
            <person name="Ezra D."/>
            <person name="Gonzalez J."/>
            <person name="Henrissat B."/>
            <person name="Kuo A."/>
            <person name="Liang C."/>
            <person name="Lipzen A."/>
            <person name="Lutzoni F."/>
            <person name="Magnuson J."/>
            <person name="Mondo S."/>
            <person name="Nolan M."/>
            <person name="Ohm R."/>
            <person name="Pangilinan J."/>
            <person name="Park H.-J."/>
            <person name="Ramirez L."/>
            <person name="Alfaro M."/>
            <person name="Sun H."/>
            <person name="Tritt A."/>
            <person name="Yoshinaga Y."/>
            <person name="Zwiers L.-H."/>
            <person name="Turgeon B."/>
            <person name="Goodwin S."/>
            <person name="Spatafora J."/>
            <person name="Crous P."/>
            <person name="Grigoriev I."/>
        </authorList>
    </citation>
    <scope>NUCLEOTIDE SEQUENCE</scope>
    <source>
        <strain evidence="20">CBS 101060</strain>
    </source>
</reference>
<evidence type="ECO:0000256" key="14">
    <source>
        <dbReference type="ARBA" id="ARBA00023128"/>
    </source>
</evidence>
<comment type="cofactor">
    <cofactor evidence="17">
        <name>a monovalent cation</name>
        <dbReference type="ChEBI" id="CHEBI:60242"/>
    </cofactor>
    <text evidence="17">A monovalent cation.</text>
</comment>
<evidence type="ECO:0000256" key="4">
    <source>
        <dbReference type="ARBA" id="ARBA00005150"/>
    </source>
</evidence>
<evidence type="ECO:0000256" key="11">
    <source>
        <dbReference type="ARBA" id="ARBA00022792"/>
    </source>
</evidence>
<dbReference type="Proteomes" id="UP000799429">
    <property type="component" value="Unassembled WGS sequence"/>
</dbReference>
<dbReference type="GO" id="GO:0006730">
    <property type="term" value="P:one-carbon metabolic process"/>
    <property type="evidence" value="ECO:0007669"/>
    <property type="project" value="UniProtKB-KW"/>
</dbReference>
<evidence type="ECO:0000256" key="17">
    <source>
        <dbReference type="PIRNR" id="PIRNR038895"/>
    </source>
</evidence>
<evidence type="ECO:0000256" key="9">
    <source>
        <dbReference type="ARBA" id="ARBA00022723"/>
    </source>
</evidence>
<dbReference type="EC" id="6.3.2.17" evidence="17"/>
<comment type="subcellular location">
    <subcellularLocation>
        <location evidence="3">Cytoplasm</location>
    </subcellularLocation>
    <subcellularLocation>
        <location evidence="1">Mitochondrion inner membrane</location>
    </subcellularLocation>
    <subcellularLocation>
        <location evidence="2">Mitochondrion matrix</location>
    </subcellularLocation>
</comment>
<evidence type="ECO:0000256" key="13">
    <source>
        <dbReference type="ARBA" id="ARBA00022842"/>
    </source>
</evidence>
<feature type="binding site" evidence="19">
    <location>
        <position position="176"/>
    </location>
    <ligand>
        <name>Mg(2+)</name>
        <dbReference type="ChEBI" id="CHEBI:18420"/>
        <label>1</label>
    </ligand>
</feature>
<dbReference type="InterPro" id="IPR023600">
    <property type="entry name" value="Folylpolyglutamate_synth_euk"/>
</dbReference>
<dbReference type="FunFam" id="3.40.1190.10:FF:000009">
    <property type="entry name" value="Folylpolyglutamate synthase"/>
    <property type="match status" value="1"/>
</dbReference>
<dbReference type="PANTHER" id="PTHR11136:SF5">
    <property type="entry name" value="FOLYLPOLYGLUTAMATE SYNTHASE, MITOCHONDRIAL"/>
    <property type="match status" value="1"/>
</dbReference>
<dbReference type="SUPFAM" id="SSF53244">
    <property type="entry name" value="MurD-like peptide ligases, peptide-binding domain"/>
    <property type="match status" value="1"/>
</dbReference>
<proteinExistence type="inferred from homology"/>
<dbReference type="InterPro" id="IPR036565">
    <property type="entry name" value="Mur-like_cat_sf"/>
</dbReference>
<dbReference type="GO" id="GO:0046872">
    <property type="term" value="F:metal ion binding"/>
    <property type="evidence" value="ECO:0007669"/>
    <property type="project" value="UniProtKB-KW"/>
</dbReference>
<dbReference type="InterPro" id="IPR036615">
    <property type="entry name" value="Mur_ligase_C_dom_sf"/>
</dbReference>
<organism evidence="20 21">
    <name type="scientific">Patellaria atrata CBS 101060</name>
    <dbReference type="NCBI Taxonomy" id="1346257"/>
    <lineage>
        <taxon>Eukaryota</taxon>
        <taxon>Fungi</taxon>
        <taxon>Dikarya</taxon>
        <taxon>Ascomycota</taxon>
        <taxon>Pezizomycotina</taxon>
        <taxon>Dothideomycetes</taxon>
        <taxon>Dothideomycetes incertae sedis</taxon>
        <taxon>Patellariales</taxon>
        <taxon>Patellariaceae</taxon>
        <taxon>Patellaria</taxon>
    </lineage>
</organism>
<dbReference type="NCBIfam" id="TIGR01499">
    <property type="entry name" value="folC"/>
    <property type="match status" value="1"/>
</dbReference>
<protein>
    <recommendedName>
        <fullName evidence="17">Folylpolyglutamate synthase</fullName>
        <ecNumber evidence="17">6.3.2.17</ecNumber>
    </recommendedName>
    <alternativeName>
        <fullName evidence="17">Folylpoly-gamma-glutamate synthetase</fullName>
    </alternativeName>
    <alternativeName>
        <fullName evidence="17">Tetrahydrofolylpolyglutamate synthase</fullName>
    </alternativeName>
</protein>
<keyword evidence="9 19" id="KW-0479">Metal-binding</keyword>
<dbReference type="SUPFAM" id="SSF53623">
    <property type="entry name" value="MurD-like peptide ligases, catalytic domain"/>
    <property type="match status" value="1"/>
</dbReference>
<name>A0A9P4VT43_9PEZI</name>
<dbReference type="EMBL" id="MU006093">
    <property type="protein sequence ID" value="KAF2840522.1"/>
    <property type="molecule type" value="Genomic_DNA"/>
</dbReference>
<dbReference type="GO" id="GO:0005759">
    <property type="term" value="C:mitochondrial matrix"/>
    <property type="evidence" value="ECO:0007669"/>
    <property type="project" value="UniProtKB-SubCell"/>
</dbReference>
<comment type="function">
    <text evidence="17">Catalyzes conversion of folates to polyglutamate derivatives allowing concentration of folate compounds in the cell and the intracellular retention of these cofactors, which are important substrates for most of the folate-dependent enzymes that are involved in one-carbon transfer reactions involved in purine, pyrimidine and amino acid synthesis.</text>
</comment>
<dbReference type="PROSITE" id="PS01012">
    <property type="entry name" value="FOLYLPOLYGLU_SYNT_2"/>
    <property type="match status" value="1"/>
</dbReference>
<keyword evidence="15" id="KW-0472">Membrane</keyword>
<comment type="pathway">
    <text evidence="4 17">Cofactor biosynthesis; tetrahydrofolylpolyglutamate biosynthesis.</text>
</comment>
<dbReference type="PANTHER" id="PTHR11136">
    <property type="entry name" value="FOLYLPOLYGLUTAMATE SYNTHASE-RELATED"/>
    <property type="match status" value="1"/>
</dbReference>
<evidence type="ECO:0000256" key="16">
    <source>
        <dbReference type="ARBA" id="ARBA00047493"/>
    </source>
</evidence>
<dbReference type="GO" id="GO:0005524">
    <property type="term" value="F:ATP binding"/>
    <property type="evidence" value="ECO:0007669"/>
    <property type="project" value="UniProtKB-KW"/>
</dbReference>
<dbReference type="PIRSF" id="PIRSF038895">
    <property type="entry name" value="FPGS"/>
    <property type="match status" value="1"/>
</dbReference>
<dbReference type="PROSITE" id="PS01011">
    <property type="entry name" value="FOLYLPOLYGLU_SYNT_1"/>
    <property type="match status" value="1"/>
</dbReference>
<dbReference type="GO" id="GO:0005743">
    <property type="term" value="C:mitochondrial inner membrane"/>
    <property type="evidence" value="ECO:0007669"/>
    <property type="project" value="UniProtKB-SubCell"/>
</dbReference>
<gene>
    <name evidence="20" type="ORF">M501DRAFT_931641</name>
</gene>
<comment type="similarity">
    <text evidence="5 17">Belongs to the folylpolyglutamate synthase family.</text>
</comment>
<feature type="binding site" evidence="18">
    <location>
        <position position="338"/>
    </location>
    <ligand>
        <name>ATP</name>
        <dbReference type="ChEBI" id="CHEBI:30616"/>
    </ligand>
</feature>
<evidence type="ECO:0000256" key="1">
    <source>
        <dbReference type="ARBA" id="ARBA00004273"/>
    </source>
</evidence>
<feature type="binding site" evidence="19">
    <location>
        <position position="102"/>
    </location>
    <ligand>
        <name>Mg(2+)</name>
        <dbReference type="ChEBI" id="CHEBI:18420"/>
        <label>1</label>
    </ligand>
</feature>
<dbReference type="GO" id="GO:0005829">
    <property type="term" value="C:cytosol"/>
    <property type="evidence" value="ECO:0007669"/>
    <property type="project" value="TreeGrafter"/>
</dbReference>
<dbReference type="GO" id="GO:0004326">
    <property type="term" value="F:tetrahydrofolylpolyglutamate synthase activity"/>
    <property type="evidence" value="ECO:0007669"/>
    <property type="project" value="UniProtKB-EC"/>
</dbReference>
<sequence length="517" mass="57243">MDKRTYQDALEALNTLQSNFAAVQAIRDSGFAAHKVAIQEMIEWCRKIGYEPSDFDRIKPIHVAGTKGKGSTSAFISSILTQYRQPTTQSSPRLDKVGLFTSPHLRFVRERIQINNEPLSEEQFARYFFELWDRMEMASPTKDGGSAVQKPMYFRYLTLMALHAYFSESVNTAIIECGIGGEYDSTNVLVHPTITAVTSLGIDHTAMLGSTIGEIAWQKAGIFKPGAQAFTVPQPEEAMNVLRQRASKKGVDLVVVKRHPDLDKITLGLRADFQKTNASLAVAVAASHLRALGYTNIPNYPELLNQPLPPEFRRGLEQVRWPGRADIRKENNITWHLDGCHTLESIELLGRWFSEQIALSDGKNASPSSGLDIERAVARHTRILVFNQQTRDANGLAKSLHRVLSSSLSSSQPFTHAVFCTNTTYPSGFNPDLISLNADSISVDALTVQNALAEMWKKLDGATEVKVVKSIKDALDWCREVASTHGYQKGTDREVEVLITGSMHLVGGALEVLETGN</sequence>
<evidence type="ECO:0000256" key="6">
    <source>
        <dbReference type="ARBA" id="ARBA00022490"/>
    </source>
</evidence>
<keyword evidence="6" id="KW-0963">Cytoplasm</keyword>
<evidence type="ECO:0000313" key="21">
    <source>
        <dbReference type="Proteomes" id="UP000799429"/>
    </source>
</evidence>
<dbReference type="OrthoDB" id="5212574at2759"/>
<evidence type="ECO:0000256" key="7">
    <source>
        <dbReference type="ARBA" id="ARBA00022563"/>
    </source>
</evidence>
<keyword evidence="10 18" id="KW-0547">Nucleotide-binding</keyword>
<comment type="caution">
    <text evidence="20">The sequence shown here is derived from an EMBL/GenBank/DDBJ whole genome shotgun (WGS) entry which is preliminary data.</text>
</comment>
<keyword evidence="13 19" id="KW-0460">Magnesium</keyword>
<evidence type="ECO:0000256" key="19">
    <source>
        <dbReference type="PIRSR" id="PIRSR038895-2"/>
    </source>
</evidence>
<keyword evidence="11" id="KW-0999">Mitochondrion inner membrane</keyword>
<evidence type="ECO:0000256" key="3">
    <source>
        <dbReference type="ARBA" id="ARBA00004496"/>
    </source>
</evidence>
<accession>A0A9P4VT43</accession>
<dbReference type="Gene3D" id="3.40.1190.10">
    <property type="entry name" value="Mur-like, catalytic domain"/>
    <property type="match status" value="1"/>
</dbReference>
<evidence type="ECO:0000313" key="20">
    <source>
        <dbReference type="EMBL" id="KAF2840522.1"/>
    </source>
</evidence>
<keyword evidence="12 18" id="KW-0067">ATP-binding</keyword>
<evidence type="ECO:0000256" key="8">
    <source>
        <dbReference type="ARBA" id="ARBA00022598"/>
    </source>
</evidence>
<comment type="catalytic activity">
    <reaction evidence="16 17">
        <text>(6S)-5,6,7,8-tetrahydrofolyl-(gamma-L-Glu)(n) + L-glutamate + ATP = (6S)-5,6,7,8-tetrahydrofolyl-(gamma-L-Glu)(n+1) + ADP + phosphate + H(+)</text>
        <dbReference type="Rhea" id="RHEA:10580"/>
        <dbReference type="Rhea" id="RHEA-COMP:14738"/>
        <dbReference type="Rhea" id="RHEA-COMP:14740"/>
        <dbReference type="ChEBI" id="CHEBI:15378"/>
        <dbReference type="ChEBI" id="CHEBI:29985"/>
        <dbReference type="ChEBI" id="CHEBI:30616"/>
        <dbReference type="ChEBI" id="CHEBI:43474"/>
        <dbReference type="ChEBI" id="CHEBI:141005"/>
        <dbReference type="ChEBI" id="CHEBI:456216"/>
        <dbReference type="EC" id="6.3.2.17"/>
    </reaction>
</comment>
<evidence type="ECO:0000256" key="2">
    <source>
        <dbReference type="ARBA" id="ARBA00004305"/>
    </source>
</evidence>
<keyword evidence="8 17" id="KW-0436">Ligase</keyword>